<proteinExistence type="predicted"/>
<dbReference type="InterPro" id="IPR005111">
    <property type="entry name" value="MoeA_C_domain_IV"/>
</dbReference>
<dbReference type="Gene3D" id="2.40.340.10">
    <property type="entry name" value="MoeA, C-terminal, domain IV"/>
    <property type="match status" value="1"/>
</dbReference>
<name>R4KHM0_9FIRM</name>
<dbReference type="EMBL" id="CP003273">
    <property type="protein sequence ID" value="AGK99999.1"/>
    <property type="molecule type" value="Genomic_DNA"/>
</dbReference>
<dbReference type="Pfam" id="PF03454">
    <property type="entry name" value="MoeA_C"/>
    <property type="match status" value="1"/>
</dbReference>
<gene>
    <name evidence="3" type="ORF">Desgi_0423</name>
</gene>
<evidence type="ECO:0000313" key="3">
    <source>
        <dbReference type="EMBL" id="AGK99999.1"/>
    </source>
</evidence>
<dbReference type="InterPro" id="IPR025251">
    <property type="entry name" value="DUF4213"/>
</dbReference>
<organism evidence="3 4">
    <name type="scientific">Desulfoscipio gibsoniae DSM 7213</name>
    <dbReference type="NCBI Taxonomy" id="767817"/>
    <lineage>
        <taxon>Bacteria</taxon>
        <taxon>Bacillati</taxon>
        <taxon>Bacillota</taxon>
        <taxon>Clostridia</taxon>
        <taxon>Eubacteriales</taxon>
        <taxon>Desulfallaceae</taxon>
        <taxon>Desulfoscipio</taxon>
    </lineage>
</organism>
<dbReference type="SUPFAM" id="SSF63867">
    <property type="entry name" value="MoeA C-terminal domain-like"/>
    <property type="match status" value="1"/>
</dbReference>
<dbReference type="KEGG" id="dgi:Desgi_0423"/>
<dbReference type="GO" id="GO:0032324">
    <property type="term" value="P:molybdopterin cofactor biosynthetic process"/>
    <property type="evidence" value="ECO:0007669"/>
    <property type="project" value="InterPro"/>
</dbReference>
<dbReference type="HOGENOM" id="CLU_828263_0_0_9"/>
<keyword evidence="4" id="KW-1185">Reference proteome</keyword>
<reference evidence="3 4" key="1">
    <citation type="submission" date="2012-01" db="EMBL/GenBank/DDBJ databases">
        <title>Complete sequence of Desulfotomaculum gibsoniae DSM 7213.</title>
        <authorList>
            <consortium name="US DOE Joint Genome Institute"/>
            <person name="Lucas S."/>
            <person name="Han J."/>
            <person name="Lapidus A."/>
            <person name="Cheng J.-F."/>
            <person name="Goodwin L."/>
            <person name="Pitluck S."/>
            <person name="Peters L."/>
            <person name="Ovchinnikova G."/>
            <person name="Teshima H."/>
            <person name="Detter J.C."/>
            <person name="Han C."/>
            <person name="Tapia R."/>
            <person name="Land M."/>
            <person name="Hauser L."/>
            <person name="Kyrpides N."/>
            <person name="Ivanova N."/>
            <person name="Pagani I."/>
            <person name="Parshina S."/>
            <person name="Plugge C."/>
            <person name="Muyzer G."/>
            <person name="Kuever J."/>
            <person name="Ivanova A."/>
            <person name="Nazina T."/>
            <person name="Klenk H.-P."/>
            <person name="Brambilla E."/>
            <person name="Spring S."/>
            <person name="Stams A.F."/>
            <person name="Woyke T."/>
        </authorList>
    </citation>
    <scope>NUCLEOTIDE SEQUENCE [LARGE SCALE GENOMIC DNA]</scope>
    <source>
        <strain evidence="3 4">DSM 7213</strain>
    </source>
</reference>
<feature type="domain" description="MoeA C-terminal" evidence="1">
    <location>
        <begin position="227"/>
        <end position="296"/>
    </location>
</feature>
<dbReference type="STRING" id="767817.Desgi_0423"/>
<dbReference type="Proteomes" id="UP000013520">
    <property type="component" value="Chromosome"/>
</dbReference>
<protein>
    <submittedName>
        <fullName evidence="3">Molybdopterin biosynthesis enzyme</fullName>
    </submittedName>
</protein>
<dbReference type="InterPro" id="IPR036688">
    <property type="entry name" value="MoeA_C_domain_IV_sf"/>
</dbReference>
<evidence type="ECO:0000259" key="2">
    <source>
        <dbReference type="Pfam" id="PF13938"/>
    </source>
</evidence>
<dbReference type="RefSeq" id="WP_006522814.1">
    <property type="nucleotide sequence ID" value="NC_021184.1"/>
</dbReference>
<sequence>MINSNVDLEKAYGQVLKGYSCANKDAVKLRKIGYRNKWNYIVAEGNQVGLAFNFTADHSVYGPVDDMEQFIRLQQYIGKSLFEFVEYLLKRKEIQMRSLCLAALNALSQPLINNYLNQEKSISTYKKGNFDFIKPQDVVTVVGYGGVVTKIYGKCKELHVSDMRPRYLLNTLTIGEKIEYGPENDEKPVINIPGPIIAAFLAMDWCVLGLVHHYYGLFAPVRPTINVKLEKPLQKNPHIEVYTWLYLTKQNDGYMASPVGYANGLPHILAKADALFIAPIGVAEYQAGEEVKVELLHGLESLQKIKHAREKMVFATPKFNLSAETCCKPINLHRD</sequence>
<feature type="domain" description="DUF4213" evidence="2">
    <location>
        <begin position="27"/>
        <end position="108"/>
    </location>
</feature>
<dbReference type="OrthoDB" id="358386at2"/>
<dbReference type="AlphaFoldDB" id="R4KHM0"/>
<evidence type="ECO:0000313" key="4">
    <source>
        <dbReference type="Proteomes" id="UP000013520"/>
    </source>
</evidence>
<dbReference type="eggNOG" id="COG0303">
    <property type="taxonomic scope" value="Bacteria"/>
</dbReference>
<dbReference type="SUPFAM" id="SSF159713">
    <property type="entry name" value="Dhaf3308-like"/>
    <property type="match status" value="1"/>
</dbReference>
<dbReference type="Pfam" id="PF13938">
    <property type="entry name" value="DUF4213"/>
    <property type="match status" value="1"/>
</dbReference>
<evidence type="ECO:0000259" key="1">
    <source>
        <dbReference type="Pfam" id="PF03454"/>
    </source>
</evidence>
<accession>R4KHM0</accession>